<reference evidence="1" key="1">
    <citation type="submission" date="2022-01" db="EMBL/GenBank/DDBJ databases">
        <authorList>
            <person name="King R."/>
        </authorList>
    </citation>
    <scope>NUCLEOTIDE SEQUENCE</scope>
</reference>
<protein>
    <submittedName>
        <fullName evidence="1">Uncharacterized protein</fullName>
    </submittedName>
</protein>
<proteinExistence type="predicted"/>
<dbReference type="EMBL" id="OU900094">
    <property type="protein sequence ID" value="CAG9854028.1"/>
    <property type="molecule type" value="Genomic_DNA"/>
</dbReference>
<evidence type="ECO:0000313" key="2">
    <source>
        <dbReference type="Proteomes" id="UP001153712"/>
    </source>
</evidence>
<name>A0A9N9XLU6_PHYSR</name>
<keyword evidence="2" id="KW-1185">Reference proteome</keyword>
<gene>
    <name evidence="1" type="ORF">PHYEVI_LOCUS495</name>
</gene>
<accession>A0A9N9XLU6</accession>
<evidence type="ECO:0000313" key="1">
    <source>
        <dbReference type="EMBL" id="CAG9854028.1"/>
    </source>
</evidence>
<dbReference type="AlphaFoldDB" id="A0A9N9XLU6"/>
<sequence>MCSALFYGSLGSGYTINAKLQIERQIKSIVFSQKWVECAKEKRSHH</sequence>
<organism evidence="1 2">
    <name type="scientific">Phyllotreta striolata</name>
    <name type="common">Striped flea beetle</name>
    <name type="synonym">Crioceris striolata</name>
    <dbReference type="NCBI Taxonomy" id="444603"/>
    <lineage>
        <taxon>Eukaryota</taxon>
        <taxon>Metazoa</taxon>
        <taxon>Ecdysozoa</taxon>
        <taxon>Arthropoda</taxon>
        <taxon>Hexapoda</taxon>
        <taxon>Insecta</taxon>
        <taxon>Pterygota</taxon>
        <taxon>Neoptera</taxon>
        <taxon>Endopterygota</taxon>
        <taxon>Coleoptera</taxon>
        <taxon>Polyphaga</taxon>
        <taxon>Cucujiformia</taxon>
        <taxon>Chrysomeloidea</taxon>
        <taxon>Chrysomelidae</taxon>
        <taxon>Galerucinae</taxon>
        <taxon>Alticini</taxon>
        <taxon>Phyllotreta</taxon>
    </lineage>
</organism>
<dbReference type="Proteomes" id="UP001153712">
    <property type="component" value="Chromosome 1"/>
</dbReference>